<comment type="caution">
    <text evidence="4">The sequence shown here is derived from an EMBL/GenBank/DDBJ whole genome shotgun (WGS) entry which is preliminary data.</text>
</comment>
<protein>
    <submittedName>
        <fullName evidence="4">OmpA family protein</fullName>
    </submittedName>
</protein>
<feature type="domain" description="OmpA-like" evidence="3">
    <location>
        <begin position="201"/>
        <end position="316"/>
    </location>
</feature>
<dbReference type="RefSeq" id="WP_160852100.1">
    <property type="nucleotide sequence ID" value="NZ_WUWG01000001.1"/>
</dbReference>
<sequence>MTRHRAALARGLAGLAAALTCGLLAAVGPVRAQDFRPVEGSVQTWSHDSGLDSYALATGPFEAGTLPRERVEGQTLRRIWRREGGDGSTLSALQYARHEARVLGYEILFECDTENCGGFDFRFALDVESPPRFESDISDFRYLSAKRPFAGGTSYLEVVISRSPRGIYTQATEIRPQAVQTLPLADTAPAEVETPTLDQQLARDGFAVLEGLAFIAGEALRFDDPEDRLGAVAAWLEANPDARLLLVGHSDNQGGLEQNIALSRARAEAVRRALIEDHGIDGARLDAQGAGFLSPVASNATDAGRARNRRVEIVVR</sequence>
<dbReference type="AlphaFoldDB" id="A0A6B0TPK5"/>
<gene>
    <name evidence="4" type="ORF">GSH16_03900</name>
</gene>
<keyword evidence="2" id="KW-0732">Signal</keyword>
<evidence type="ECO:0000256" key="1">
    <source>
        <dbReference type="PROSITE-ProRule" id="PRU00473"/>
    </source>
</evidence>
<dbReference type="Proteomes" id="UP000436016">
    <property type="component" value="Unassembled WGS sequence"/>
</dbReference>
<feature type="chain" id="PRO_5025459876" evidence="2">
    <location>
        <begin position="33"/>
        <end position="316"/>
    </location>
</feature>
<evidence type="ECO:0000259" key="3">
    <source>
        <dbReference type="PROSITE" id="PS51123"/>
    </source>
</evidence>
<dbReference type="Pfam" id="PF00691">
    <property type="entry name" value="OmpA"/>
    <property type="match status" value="1"/>
</dbReference>
<dbReference type="GO" id="GO:0016020">
    <property type="term" value="C:membrane"/>
    <property type="evidence" value="ECO:0007669"/>
    <property type="project" value="UniProtKB-UniRule"/>
</dbReference>
<dbReference type="InterPro" id="IPR050330">
    <property type="entry name" value="Bact_OuterMem_StrucFunc"/>
</dbReference>
<dbReference type="CDD" id="cd07185">
    <property type="entry name" value="OmpA_C-like"/>
    <property type="match status" value="1"/>
</dbReference>
<evidence type="ECO:0000313" key="4">
    <source>
        <dbReference type="EMBL" id="MXU64579.1"/>
    </source>
</evidence>
<dbReference type="EMBL" id="WUWG01000001">
    <property type="protein sequence ID" value="MXU64579.1"/>
    <property type="molecule type" value="Genomic_DNA"/>
</dbReference>
<evidence type="ECO:0000256" key="2">
    <source>
        <dbReference type="SAM" id="SignalP"/>
    </source>
</evidence>
<dbReference type="InterPro" id="IPR036737">
    <property type="entry name" value="OmpA-like_sf"/>
</dbReference>
<dbReference type="PROSITE" id="PS51123">
    <property type="entry name" value="OMPA_2"/>
    <property type="match status" value="1"/>
</dbReference>
<reference evidence="4 5" key="1">
    <citation type="submission" date="2019-12" db="EMBL/GenBank/DDBJ databases">
        <title>Strain KN286 was isolated from seawater, which was collected from Caroline Seamount in the tropical western Pacific.</title>
        <authorList>
            <person name="Wang Q."/>
        </authorList>
    </citation>
    <scope>NUCLEOTIDE SEQUENCE [LARGE SCALE GENOMIC DNA]</scope>
    <source>
        <strain evidence="4 5">KN286</strain>
    </source>
</reference>
<dbReference type="SUPFAM" id="SSF103088">
    <property type="entry name" value="OmpA-like"/>
    <property type="match status" value="1"/>
</dbReference>
<dbReference type="PANTHER" id="PTHR30329:SF21">
    <property type="entry name" value="LIPOPROTEIN YIAD-RELATED"/>
    <property type="match status" value="1"/>
</dbReference>
<dbReference type="Gene3D" id="3.30.1330.60">
    <property type="entry name" value="OmpA-like domain"/>
    <property type="match status" value="1"/>
</dbReference>
<organism evidence="4 5">
    <name type="scientific">Oceanomicrobium pacificus</name>
    <dbReference type="NCBI Taxonomy" id="2692916"/>
    <lineage>
        <taxon>Bacteria</taxon>
        <taxon>Pseudomonadati</taxon>
        <taxon>Pseudomonadota</taxon>
        <taxon>Alphaproteobacteria</taxon>
        <taxon>Rhodobacterales</taxon>
        <taxon>Paracoccaceae</taxon>
        <taxon>Oceanomicrobium</taxon>
    </lineage>
</organism>
<accession>A0A6B0TPK5</accession>
<feature type="signal peptide" evidence="2">
    <location>
        <begin position="1"/>
        <end position="32"/>
    </location>
</feature>
<evidence type="ECO:0000313" key="5">
    <source>
        <dbReference type="Proteomes" id="UP000436016"/>
    </source>
</evidence>
<keyword evidence="1" id="KW-0472">Membrane</keyword>
<dbReference type="PANTHER" id="PTHR30329">
    <property type="entry name" value="STATOR ELEMENT OF FLAGELLAR MOTOR COMPLEX"/>
    <property type="match status" value="1"/>
</dbReference>
<name>A0A6B0TPK5_9RHOB</name>
<keyword evidence="5" id="KW-1185">Reference proteome</keyword>
<dbReference type="InterPro" id="IPR006665">
    <property type="entry name" value="OmpA-like"/>
</dbReference>
<proteinExistence type="predicted"/>